<evidence type="ECO:0000313" key="2">
    <source>
        <dbReference type="EMBL" id="KZP33455.1"/>
    </source>
</evidence>
<evidence type="ECO:0000256" key="1">
    <source>
        <dbReference type="SAM" id="Phobius"/>
    </source>
</evidence>
<sequence length="121" mass="13860">MSPWGLSPLRARSFIGLNTIRSRSYTSGKPTPKIQPDKIEKPSIDVEQGDFRPPWFFSAANILTYTTIPLVGLYCVFLADWGDRGEHVFMPPRRWLERQKASFFSLSPAEEQLAKSEKQLE</sequence>
<accession>A0A166W759</accession>
<evidence type="ECO:0000313" key="3">
    <source>
        <dbReference type="Proteomes" id="UP000076532"/>
    </source>
</evidence>
<reference evidence="2 3" key="1">
    <citation type="journal article" date="2016" name="Mol. Biol. Evol.">
        <title>Comparative Genomics of Early-Diverging Mushroom-Forming Fungi Provides Insights into the Origins of Lignocellulose Decay Capabilities.</title>
        <authorList>
            <person name="Nagy L.G."/>
            <person name="Riley R."/>
            <person name="Tritt A."/>
            <person name="Adam C."/>
            <person name="Daum C."/>
            <person name="Floudas D."/>
            <person name="Sun H."/>
            <person name="Yadav J.S."/>
            <person name="Pangilinan J."/>
            <person name="Larsson K.H."/>
            <person name="Matsuura K."/>
            <person name="Barry K."/>
            <person name="Labutti K."/>
            <person name="Kuo R."/>
            <person name="Ohm R.A."/>
            <person name="Bhattacharya S.S."/>
            <person name="Shirouzu T."/>
            <person name="Yoshinaga Y."/>
            <person name="Martin F.M."/>
            <person name="Grigoriev I.V."/>
            <person name="Hibbett D.S."/>
        </authorList>
    </citation>
    <scope>NUCLEOTIDE SEQUENCE [LARGE SCALE GENOMIC DNA]</scope>
    <source>
        <strain evidence="2 3">CBS 109695</strain>
    </source>
</reference>
<keyword evidence="1" id="KW-1133">Transmembrane helix</keyword>
<protein>
    <submittedName>
        <fullName evidence="2">Uncharacterized protein</fullName>
    </submittedName>
</protein>
<keyword evidence="1" id="KW-0812">Transmembrane</keyword>
<feature type="transmembrane region" description="Helical" evidence="1">
    <location>
        <begin position="55"/>
        <end position="79"/>
    </location>
</feature>
<proteinExistence type="predicted"/>
<dbReference type="OrthoDB" id="192748at2759"/>
<dbReference type="STRING" id="436010.A0A166W759"/>
<dbReference type="Proteomes" id="UP000076532">
    <property type="component" value="Unassembled WGS sequence"/>
</dbReference>
<gene>
    <name evidence="2" type="ORF">FIBSPDRAFT_924460</name>
</gene>
<keyword evidence="3" id="KW-1185">Reference proteome</keyword>
<dbReference type="AlphaFoldDB" id="A0A166W759"/>
<name>A0A166W759_9AGAM</name>
<organism evidence="2 3">
    <name type="scientific">Athelia psychrophila</name>
    <dbReference type="NCBI Taxonomy" id="1759441"/>
    <lineage>
        <taxon>Eukaryota</taxon>
        <taxon>Fungi</taxon>
        <taxon>Dikarya</taxon>
        <taxon>Basidiomycota</taxon>
        <taxon>Agaricomycotina</taxon>
        <taxon>Agaricomycetes</taxon>
        <taxon>Agaricomycetidae</taxon>
        <taxon>Atheliales</taxon>
        <taxon>Atheliaceae</taxon>
        <taxon>Athelia</taxon>
    </lineage>
</organism>
<dbReference type="EMBL" id="KV417482">
    <property type="protein sequence ID" value="KZP33455.1"/>
    <property type="molecule type" value="Genomic_DNA"/>
</dbReference>
<keyword evidence="1" id="KW-0472">Membrane</keyword>